<dbReference type="AlphaFoldDB" id="A0A1I4WB96"/>
<dbReference type="GO" id="GO:0006096">
    <property type="term" value="P:glycolytic process"/>
    <property type="evidence" value="ECO:0007669"/>
    <property type="project" value="UniProtKB-UniRule"/>
</dbReference>
<dbReference type="InterPro" id="IPR003836">
    <property type="entry name" value="Glucokinase"/>
</dbReference>
<dbReference type="NCBIfam" id="TIGR00749">
    <property type="entry name" value="glk"/>
    <property type="match status" value="1"/>
</dbReference>
<proteinExistence type="inferred from homology"/>
<dbReference type="HAMAP" id="MF_00524">
    <property type="entry name" value="Glucokinase"/>
    <property type="match status" value="1"/>
</dbReference>
<comment type="catalytic activity">
    <reaction evidence="5">
        <text>D-glucose + ATP = D-glucose 6-phosphate + ADP + H(+)</text>
        <dbReference type="Rhea" id="RHEA:17825"/>
        <dbReference type="ChEBI" id="CHEBI:4167"/>
        <dbReference type="ChEBI" id="CHEBI:15378"/>
        <dbReference type="ChEBI" id="CHEBI:30616"/>
        <dbReference type="ChEBI" id="CHEBI:61548"/>
        <dbReference type="ChEBI" id="CHEBI:456216"/>
        <dbReference type="EC" id="2.7.1.2"/>
    </reaction>
</comment>
<keyword evidence="1 5" id="KW-0808">Transferase</keyword>
<dbReference type="PANTHER" id="PTHR47690">
    <property type="entry name" value="GLUCOKINASE"/>
    <property type="match status" value="1"/>
</dbReference>
<accession>A0A1I4WB96</accession>
<keyword evidence="3 5" id="KW-0418">Kinase</keyword>
<reference evidence="7 8" key="1">
    <citation type="submission" date="2016-10" db="EMBL/GenBank/DDBJ databases">
        <authorList>
            <person name="de Groot N.N."/>
        </authorList>
    </citation>
    <scope>NUCLEOTIDE SEQUENCE [LARGE SCALE GENOMIC DNA]</scope>
    <source>
        <strain evidence="7 8">CGMCC 1.7659</strain>
    </source>
</reference>
<keyword evidence="5" id="KW-0963">Cytoplasm</keyword>
<evidence type="ECO:0000313" key="8">
    <source>
        <dbReference type="Proteomes" id="UP000198575"/>
    </source>
</evidence>
<evidence type="ECO:0000256" key="4">
    <source>
        <dbReference type="ARBA" id="ARBA00022840"/>
    </source>
</evidence>
<comment type="similarity">
    <text evidence="5 6">Belongs to the bacterial glucokinase family.</text>
</comment>
<dbReference type="InterPro" id="IPR043129">
    <property type="entry name" value="ATPase_NBD"/>
</dbReference>
<dbReference type="Pfam" id="PF02685">
    <property type="entry name" value="Glucokinase"/>
    <property type="match status" value="1"/>
</dbReference>
<evidence type="ECO:0000256" key="3">
    <source>
        <dbReference type="ARBA" id="ARBA00022777"/>
    </source>
</evidence>
<dbReference type="InterPro" id="IPR050201">
    <property type="entry name" value="Bacterial_glucokinase"/>
</dbReference>
<feature type="binding site" evidence="5">
    <location>
        <begin position="13"/>
        <end position="18"/>
    </location>
    <ligand>
        <name>ATP</name>
        <dbReference type="ChEBI" id="CHEBI:30616"/>
    </ligand>
</feature>
<dbReference type="Gene3D" id="3.30.420.40">
    <property type="match status" value="1"/>
</dbReference>
<keyword evidence="2 5" id="KW-0547">Nucleotide-binding</keyword>
<gene>
    <name evidence="5" type="primary">glk</name>
    <name evidence="7" type="ORF">SAMN05216289_104110</name>
</gene>
<evidence type="ECO:0000256" key="5">
    <source>
        <dbReference type="HAMAP-Rule" id="MF_00524"/>
    </source>
</evidence>
<dbReference type="OrthoDB" id="9800595at2"/>
<organism evidence="7 8">
    <name type="scientific">Dokdonella immobilis</name>
    <dbReference type="NCBI Taxonomy" id="578942"/>
    <lineage>
        <taxon>Bacteria</taxon>
        <taxon>Pseudomonadati</taxon>
        <taxon>Pseudomonadota</taxon>
        <taxon>Gammaproteobacteria</taxon>
        <taxon>Lysobacterales</taxon>
        <taxon>Rhodanobacteraceae</taxon>
        <taxon>Dokdonella</taxon>
    </lineage>
</organism>
<dbReference type="CDD" id="cd24008">
    <property type="entry name" value="ASKHA_NBD_GLK"/>
    <property type="match status" value="1"/>
</dbReference>
<dbReference type="RefSeq" id="WP_092405398.1">
    <property type="nucleotide sequence ID" value="NZ_FOVF01000004.1"/>
</dbReference>
<dbReference type="EC" id="2.7.1.2" evidence="5"/>
<comment type="subcellular location">
    <subcellularLocation>
        <location evidence="5">Cytoplasm</location>
    </subcellularLocation>
</comment>
<protein>
    <recommendedName>
        <fullName evidence="5">Glucokinase</fullName>
        <ecNumber evidence="5">2.7.1.2</ecNumber>
    </recommendedName>
    <alternativeName>
        <fullName evidence="5">Glucose kinase</fullName>
    </alternativeName>
</protein>
<dbReference type="Proteomes" id="UP000198575">
    <property type="component" value="Unassembled WGS sequence"/>
</dbReference>
<dbReference type="GO" id="GO:0005536">
    <property type="term" value="F:D-glucose binding"/>
    <property type="evidence" value="ECO:0007669"/>
    <property type="project" value="InterPro"/>
</dbReference>
<dbReference type="GO" id="GO:0005829">
    <property type="term" value="C:cytosol"/>
    <property type="evidence" value="ECO:0007669"/>
    <property type="project" value="TreeGrafter"/>
</dbReference>
<keyword evidence="8" id="KW-1185">Reference proteome</keyword>
<keyword evidence="4 5" id="KW-0067">ATP-binding</keyword>
<dbReference type="EMBL" id="FOVF01000004">
    <property type="protein sequence ID" value="SFN10209.1"/>
    <property type="molecule type" value="Genomic_DNA"/>
</dbReference>
<dbReference type="STRING" id="578942.SAMN05216289_104110"/>
<sequence>MTSSKQRELGLIADIGGTNARFALTDWTAPEVEIIEPRSLPGAEFASLQHAAEHYLGEVGAKPRRAALAVASPVDTDEIRLTNRAWSFSRADLQRRLGLDELRMLNDFGAVACAVPALKAEDRVHLYGPAHAQMRGPVSLVGPGTGLGIGLLVGSDADGWQAVETEGGHVTFAPIGDEEHRIARWLDARFGRASTERVLSGDGLSHIAAALSGTDGGPRDGRNVPLRDPADIVTAALDGHDLEARRALTRFCSVLGSVAGDTALIHGARTVAIAGGIVPRFIPFLRSSAFRERFLAKGRFSTWLEAVTIEVIVHPNPGLLGAAVALRQAHRGT</sequence>
<keyword evidence="5" id="KW-0324">Glycolysis</keyword>
<dbReference type="GO" id="GO:0005524">
    <property type="term" value="F:ATP binding"/>
    <property type="evidence" value="ECO:0007669"/>
    <property type="project" value="UniProtKB-UniRule"/>
</dbReference>
<evidence type="ECO:0000256" key="2">
    <source>
        <dbReference type="ARBA" id="ARBA00022741"/>
    </source>
</evidence>
<dbReference type="PANTHER" id="PTHR47690:SF1">
    <property type="entry name" value="GLUCOKINASE"/>
    <property type="match status" value="1"/>
</dbReference>
<dbReference type="Gene3D" id="3.40.367.20">
    <property type="match status" value="1"/>
</dbReference>
<evidence type="ECO:0000256" key="6">
    <source>
        <dbReference type="RuleBase" id="RU004046"/>
    </source>
</evidence>
<dbReference type="GO" id="GO:0004340">
    <property type="term" value="F:glucokinase activity"/>
    <property type="evidence" value="ECO:0007669"/>
    <property type="project" value="UniProtKB-UniRule"/>
</dbReference>
<name>A0A1I4WB96_9GAMM</name>
<evidence type="ECO:0000256" key="1">
    <source>
        <dbReference type="ARBA" id="ARBA00022679"/>
    </source>
</evidence>
<evidence type="ECO:0000313" key="7">
    <source>
        <dbReference type="EMBL" id="SFN10209.1"/>
    </source>
</evidence>
<dbReference type="SUPFAM" id="SSF53067">
    <property type="entry name" value="Actin-like ATPase domain"/>
    <property type="match status" value="1"/>
</dbReference>